<evidence type="ECO:0000313" key="7">
    <source>
        <dbReference type="EMBL" id="RIX30617.1"/>
    </source>
</evidence>
<dbReference type="AlphaFoldDB" id="A0A3A1U583"/>
<name>A0A3A1U583_9MICO</name>
<dbReference type="Pfam" id="PF07690">
    <property type="entry name" value="MFS_1"/>
    <property type="match status" value="1"/>
</dbReference>
<feature type="transmembrane region" description="Helical" evidence="5">
    <location>
        <begin position="369"/>
        <end position="394"/>
    </location>
</feature>
<feature type="transmembrane region" description="Helical" evidence="5">
    <location>
        <begin position="283"/>
        <end position="301"/>
    </location>
</feature>
<keyword evidence="4 5" id="KW-0472">Membrane</keyword>
<keyword evidence="8" id="KW-1185">Reference proteome</keyword>
<sequence length="400" mass="41020">MRAGEEQRASRAGIALLLAAIALLAFQLRSPLVALAPVAAEAQRDWAVSPAGFGLLTTVPLLCFGLATPIAPWLARRIGLEGAIEVCIGGIVVATVLRSIDGFGVAIAAVILLGLAITIGNVLVPTVIRRDVPARGRGVATSVYSVAINVGTVITSLVTVPLAGLFGWRVAVAAWSVAGIVTAIVWLVVLQRSRRAAPLLPPPAPGTLARFRPDGLAVLLAVAFASQSSSYYGITTWLPTLLADERGYSATVAGTASSVFQLAGIAGAVFVPLLRLRFRPRTVIGLIGVLWVSLPVVLLVAPEHFVIGSVLGGIAQGGGFTSIFTIIAEVGGDARRTTALSAFVQSCGYLVAAVAPPAVGAVHQAAGNWIAPMLVVLGSTLCFLVFGVLAATLASRRAPA</sequence>
<dbReference type="InterPro" id="IPR011701">
    <property type="entry name" value="MFS"/>
</dbReference>
<evidence type="ECO:0000256" key="2">
    <source>
        <dbReference type="ARBA" id="ARBA00022692"/>
    </source>
</evidence>
<accession>A0A3A1U583</accession>
<feature type="transmembrane region" description="Helical" evidence="5">
    <location>
        <begin position="78"/>
        <end position="97"/>
    </location>
</feature>
<evidence type="ECO:0000313" key="8">
    <source>
        <dbReference type="Proteomes" id="UP000265742"/>
    </source>
</evidence>
<comment type="caution">
    <text evidence="7">The sequence shown here is derived from an EMBL/GenBank/DDBJ whole genome shotgun (WGS) entry which is preliminary data.</text>
</comment>
<feature type="transmembrane region" description="Helical" evidence="5">
    <location>
        <begin position="216"/>
        <end position="238"/>
    </location>
</feature>
<reference evidence="8" key="1">
    <citation type="submission" date="2018-09" db="EMBL/GenBank/DDBJ databases">
        <authorList>
            <person name="Kim I."/>
        </authorList>
    </citation>
    <scope>NUCLEOTIDE SEQUENCE [LARGE SCALE GENOMIC DNA]</scope>
    <source>
        <strain evidence="8">DD4a</strain>
    </source>
</reference>
<dbReference type="InterPro" id="IPR020846">
    <property type="entry name" value="MFS_dom"/>
</dbReference>
<dbReference type="PROSITE" id="PS50850">
    <property type="entry name" value="MFS"/>
    <property type="match status" value="1"/>
</dbReference>
<keyword evidence="3 5" id="KW-1133">Transmembrane helix</keyword>
<dbReference type="Gene3D" id="1.20.1250.20">
    <property type="entry name" value="MFS general substrate transporter like domains"/>
    <property type="match status" value="2"/>
</dbReference>
<dbReference type="PANTHER" id="PTHR23523">
    <property type="match status" value="1"/>
</dbReference>
<dbReference type="InterPro" id="IPR052524">
    <property type="entry name" value="MFS_Cyanate_Porter"/>
</dbReference>
<dbReference type="PANTHER" id="PTHR23523:SF2">
    <property type="entry name" value="2-NITROIMIDAZOLE TRANSPORTER"/>
    <property type="match status" value="1"/>
</dbReference>
<evidence type="ECO:0000256" key="5">
    <source>
        <dbReference type="SAM" id="Phobius"/>
    </source>
</evidence>
<dbReference type="InterPro" id="IPR036259">
    <property type="entry name" value="MFS_trans_sf"/>
</dbReference>
<feature type="domain" description="Major facilitator superfamily (MFS) profile" evidence="6">
    <location>
        <begin position="15"/>
        <end position="397"/>
    </location>
</feature>
<dbReference type="GO" id="GO:0022857">
    <property type="term" value="F:transmembrane transporter activity"/>
    <property type="evidence" value="ECO:0007669"/>
    <property type="project" value="InterPro"/>
</dbReference>
<feature type="transmembrane region" description="Helical" evidence="5">
    <location>
        <begin position="144"/>
        <end position="166"/>
    </location>
</feature>
<dbReference type="SUPFAM" id="SSF103473">
    <property type="entry name" value="MFS general substrate transporter"/>
    <property type="match status" value="1"/>
</dbReference>
<feature type="transmembrane region" description="Helical" evidence="5">
    <location>
        <begin position="103"/>
        <end position="124"/>
    </location>
</feature>
<dbReference type="RefSeq" id="WP_119480978.1">
    <property type="nucleotide sequence ID" value="NZ_QXTG01000001.1"/>
</dbReference>
<gene>
    <name evidence="7" type="ORF">D1781_04155</name>
</gene>
<protein>
    <submittedName>
        <fullName evidence="7">MFS transporter</fullName>
    </submittedName>
</protein>
<feature type="transmembrane region" description="Helical" evidence="5">
    <location>
        <begin position="52"/>
        <end position="71"/>
    </location>
</feature>
<keyword evidence="2 5" id="KW-0812">Transmembrane</keyword>
<evidence type="ECO:0000256" key="4">
    <source>
        <dbReference type="ARBA" id="ARBA00023136"/>
    </source>
</evidence>
<dbReference type="EMBL" id="QXTG01000001">
    <property type="protein sequence ID" value="RIX30617.1"/>
    <property type="molecule type" value="Genomic_DNA"/>
</dbReference>
<dbReference type="GO" id="GO:0005886">
    <property type="term" value="C:plasma membrane"/>
    <property type="evidence" value="ECO:0007669"/>
    <property type="project" value="UniProtKB-SubCell"/>
</dbReference>
<feature type="transmembrane region" description="Helical" evidence="5">
    <location>
        <begin position="250"/>
        <end position="271"/>
    </location>
</feature>
<organism evidence="7 8">
    <name type="scientific">Amnibacterium setariae</name>
    <dbReference type="NCBI Taxonomy" id="2306585"/>
    <lineage>
        <taxon>Bacteria</taxon>
        <taxon>Bacillati</taxon>
        <taxon>Actinomycetota</taxon>
        <taxon>Actinomycetes</taxon>
        <taxon>Micrococcales</taxon>
        <taxon>Microbacteriaceae</taxon>
        <taxon>Amnibacterium</taxon>
    </lineage>
</organism>
<evidence type="ECO:0000256" key="1">
    <source>
        <dbReference type="ARBA" id="ARBA00004651"/>
    </source>
</evidence>
<feature type="transmembrane region" description="Helical" evidence="5">
    <location>
        <begin position="172"/>
        <end position="190"/>
    </location>
</feature>
<evidence type="ECO:0000259" key="6">
    <source>
        <dbReference type="PROSITE" id="PS50850"/>
    </source>
</evidence>
<dbReference type="Proteomes" id="UP000265742">
    <property type="component" value="Unassembled WGS sequence"/>
</dbReference>
<comment type="subcellular location">
    <subcellularLocation>
        <location evidence="1">Cell membrane</location>
        <topology evidence="1">Multi-pass membrane protein</topology>
    </subcellularLocation>
</comment>
<dbReference type="OrthoDB" id="5317164at2"/>
<proteinExistence type="predicted"/>
<feature type="transmembrane region" description="Helical" evidence="5">
    <location>
        <begin position="307"/>
        <end position="328"/>
    </location>
</feature>
<evidence type="ECO:0000256" key="3">
    <source>
        <dbReference type="ARBA" id="ARBA00022989"/>
    </source>
</evidence>
<feature type="transmembrane region" description="Helical" evidence="5">
    <location>
        <begin position="340"/>
        <end position="363"/>
    </location>
</feature>